<name>A0A4V6IC68_9NOCA</name>
<dbReference type="AlphaFoldDB" id="A0A4V6IC68"/>
<dbReference type="EMBL" id="LR215973">
    <property type="protein sequence ID" value="VFA98513.1"/>
    <property type="molecule type" value="Genomic_DNA"/>
</dbReference>
<dbReference type="SUPFAM" id="SSF53850">
    <property type="entry name" value="Periplasmic binding protein-like II"/>
    <property type="match status" value="1"/>
</dbReference>
<evidence type="ECO:0000256" key="3">
    <source>
        <dbReference type="ARBA" id="ARBA00023125"/>
    </source>
</evidence>
<proteinExistence type="inferred from homology"/>
<dbReference type="SUPFAM" id="SSF46785">
    <property type="entry name" value="Winged helix' DNA-binding domain"/>
    <property type="match status" value="1"/>
</dbReference>
<comment type="similarity">
    <text evidence="1">Belongs to the LysR transcriptional regulatory family.</text>
</comment>
<keyword evidence="2" id="KW-0805">Transcription regulation</keyword>
<dbReference type="InterPro" id="IPR000847">
    <property type="entry name" value="LysR_HTH_N"/>
</dbReference>
<dbReference type="Pfam" id="PF00126">
    <property type="entry name" value="HTH_1"/>
    <property type="match status" value="1"/>
</dbReference>
<dbReference type="RefSeq" id="WP_130917098.1">
    <property type="nucleotide sequence ID" value="NZ_JADLPK010000012.1"/>
</dbReference>
<reference evidence="7 8" key="1">
    <citation type="submission" date="2019-02" db="EMBL/GenBank/DDBJ databases">
        <authorList>
            <consortium name="Pathogen Informatics"/>
        </authorList>
    </citation>
    <scope>NUCLEOTIDE SEQUENCE [LARGE SCALE GENOMIC DNA]</scope>
    <source>
        <strain evidence="7 8">3012STDY6756504</strain>
    </source>
</reference>
<organism evidence="7 8">
    <name type="scientific">Nocardia cyriacigeorgica</name>
    <dbReference type="NCBI Taxonomy" id="135487"/>
    <lineage>
        <taxon>Bacteria</taxon>
        <taxon>Bacillati</taxon>
        <taxon>Actinomycetota</taxon>
        <taxon>Actinomycetes</taxon>
        <taxon>Mycobacteriales</taxon>
        <taxon>Nocardiaceae</taxon>
        <taxon>Nocardia</taxon>
    </lineage>
</organism>
<keyword evidence="4" id="KW-0010">Activator</keyword>
<evidence type="ECO:0000313" key="8">
    <source>
        <dbReference type="Proteomes" id="UP000290439"/>
    </source>
</evidence>
<dbReference type="GO" id="GO:0032993">
    <property type="term" value="C:protein-DNA complex"/>
    <property type="evidence" value="ECO:0007669"/>
    <property type="project" value="TreeGrafter"/>
</dbReference>
<evidence type="ECO:0000259" key="6">
    <source>
        <dbReference type="PROSITE" id="PS50931"/>
    </source>
</evidence>
<evidence type="ECO:0000256" key="1">
    <source>
        <dbReference type="ARBA" id="ARBA00009437"/>
    </source>
</evidence>
<dbReference type="PROSITE" id="PS50931">
    <property type="entry name" value="HTH_LYSR"/>
    <property type="match status" value="1"/>
</dbReference>
<dbReference type="GO" id="GO:0003700">
    <property type="term" value="F:DNA-binding transcription factor activity"/>
    <property type="evidence" value="ECO:0007669"/>
    <property type="project" value="InterPro"/>
</dbReference>
<dbReference type="Pfam" id="PF03466">
    <property type="entry name" value="LysR_substrate"/>
    <property type="match status" value="1"/>
</dbReference>
<dbReference type="Proteomes" id="UP000290439">
    <property type="component" value="Chromosome"/>
</dbReference>
<evidence type="ECO:0000256" key="2">
    <source>
        <dbReference type="ARBA" id="ARBA00023015"/>
    </source>
</evidence>
<dbReference type="InterPro" id="IPR005119">
    <property type="entry name" value="LysR_subst-bd"/>
</dbReference>
<keyword evidence="5" id="KW-0804">Transcription</keyword>
<evidence type="ECO:0000313" key="7">
    <source>
        <dbReference type="EMBL" id="VFA98513.1"/>
    </source>
</evidence>
<dbReference type="Gene3D" id="3.40.190.10">
    <property type="entry name" value="Periplasmic binding protein-like II"/>
    <property type="match status" value="2"/>
</dbReference>
<dbReference type="GO" id="GO:0003677">
    <property type="term" value="F:DNA binding"/>
    <property type="evidence" value="ECO:0007669"/>
    <property type="project" value="UniProtKB-KW"/>
</dbReference>
<dbReference type="PANTHER" id="PTHR30346">
    <property type="entry name" value="TRANSCRIPTIONAL DUAL REGULATOR HCAR-RELATED"/>
    <property type="match status" value="1"/>
</dbReference>
<dbReference type="InterPro" id="IPR036388">
    <property type="entry name" value="WH-like_DNA-bd_sf"/>
</dbReference>
<keyword evidence="3" id="KW-0238">DNA-binding</keyword>
<accession>A0A4V6IC68</accession>
<evidence type="ECO:0000256" key="4">
    <source>
        <dbReference type="ARBA" id="ARBA00023159"/>
    </source>
</evidence>
<gene>
    <name evidence="7" type="primary">oxyR_1</name>
    <name evidence="7" type="ORF">NCTC10797_02281</name>
</gene>
<feature type="domain" description="HTH lysR-type" evidence="6">
    <location>
        <begin position="4"/>
        <end position="61"/>
    </location>
</feature>
<sequence length="322" mass="34726">MPELPLREIETLLVLAEELHFGRTAERLRVSQGRVSQLVAALERKIGARLVERTSRRVALTEFGLEFVGSVGPRYRDLVDAVDHQRERARPSCGDIMRLGFQGTAYETVTSAFGRFIAEHPGTDLSVRELPLGDPFGALRADAIEAAVVLLPVQEPDLTVGYAFPPEPRLLAVGRDHVLAHRERIEAEDLARADLVALAGDAPDYWHAAHTPRFTPLGRAIASSAEVATIQEGLAVAASGRHAMLVCRPTAQRNQRTDIRYLPVDGLGEDSRLALVWRGGQPPARLRRLAALLAEGFGTAGSPAVAGTHSVRSAVVDAAGTA</sequence>
<evidence type="ECO:0000256" key="5">
    <source>
        <dbReference type="ARBA" id="ARBA00023163"/>
    </source>
</evidence>
<dbReference type="Gene3D" id="1.10.10.10">
    <property type="entry name" value="Winged helix-like DNA-binding domain superfamily/Winged helix DNA-binding domain"/>
    <property type="match status" value="1"/>
</dbReference>
<dbReference type="PANTHER" id="PTHR30346:SF0">
    <property type="entry name" value="HCA OPERON TRANSCRIPTIONAL ACTIVATOR HCAR"/>
    <property type="match status" value="1"/>
</dbReference>
<dbReference type="InterPro" id="IPR036390">
    <property type="entry name" value="WH_DNA-bd_sf"/>
</dbReference>
<protein>
    <submittedName>
        <fullName evidence="7">Morphology and auto-aggregation control protein</fullName>
    </submittedName>
</protein>